<comment type="caution">
    <text evidence="5">The sequence shown here is derived from an EMBL/GenBank/DDBJ whole genome shotgun (WGS) entry which is preliminary data.</text>
</comment>
<dbReference type="RefSeq" id="WP_166144013.1">
    <property type="nucleotide sequence ID" value="NZ_JAANYN010000002.1"/>
</dbReference>
<organism evidence="5 6">
    <name type="scientific">Cyclobacterium plantarum</name>
    <dbReference type="NCBI Taxonomy" id="2716263"/>
    <lineage>
        <taxon>Bacteria</taxon>
        <taxon>Pseudomonadati</taxon>
        <taxon>Bacteroidota</taxon>
        <taxon>Cytophagia</taxon>
        <taxon>Cytophagales</taxon>
        <taxon>Cyclobacteriaceae</taxon>
        <taxon>Cyclobacterium</taxon>
    </lineage>
</organism>
<keyword evidence="1" id="KW-1133">Transmembrane helix</keyword>
<dbReference type="Proteomes" id="UP000649799">
    <property type="component" value="Unassembled WGS sequence"/>
</dbReference>
<evidence type="ECO:0000256" key="2">
    <source>
        <dbReference type="SAM" id="SignalP"/>
    </source>
</evidence>
<feature type="transmembrane region" description="Helical" evidence="1">
    <location>
        <begin position="641"/>
        <end position="659"/>
    </location>
</feature>
<sequence>MKNISSLFLLGLISIQCLAFQANVSRSPAPDWLDPFPISKPAIEENWSYYYLDFERQIHLPKQTTFHHYRYQVLTADGIQEMSDISIEFDPSFQKLIFHKIGIERDNKFLNQLNLDKVTTASTESTVERHLYDGSMTALLHLDGVQKGDIIVLSYSIKGFNPVHQGHFSTNLYHGFTIPVNHFNYRVYAGNNQVVYHNDVNIEMEPSIREETSGKVYTWTSSPEKPIELDNNLPVWTLDLPMTAISTQKNWREVVQWAMPLYRFDPNQLTSPIQENLETREKALALIRWVQDEIRYLGLESGIGAYKPNPPPKVYRQKFGDCKDKSFLLVALLKKEGIDAFPLLVNTTYRHNLNKIIPSNSAFDHCVVSLTVDNKNYFVDPTMANQGGDLDHSYFPDYGYGLLIKDDVSELIPLPKPKKPEIDIQEKIYVDSIGGQAMMEIKTIYKGAKADNIRSEFENNPLSSIQKEYLNFYNNLYPGIIETQEMQFYDEQRNGSNEILVKENYKIGQFWLQDEDNTLIYSRIYPLVLESMINYPGATARKSPYALGYPFTFKQETQIMLPEPWTVKDTEVRITEPTYDYSNQIKGFGERISVKYSYDLKQDFLEGELVPEFLSDHEKIRNDLMFTLTYNPGLIADEKSGLALFVFFTVLITTIFFGIKIYRHYDPKPWIYAENKGIGGWLILPAIGLTITPFRITYDFTTVGYLNKALWSNAAAMNLTEAVAFELVYNTCFLVFSILLIVLFYSRRTSIPRLMTIFYATNLVAILTETALTYESLNLDYQLLVQATVAAIIWIPYFNISETVKSTFCKTRKTIEPEPNSFPISIHPTLQQNGNLP</sequence>
<evidence type="ECO:0000259" key="4">
    <source>
        <dbReference type="Pfam" id="PF12969"/>
    </source>
</evidence>
<evidence type="ECO:0000259" key="3">
    <source>
        <dbReference type="Pfam" id="PF01841"/>
    </source>
</evidence>
<feature type="domain" description="Transglutaminase-like" evidence="3">
    <location>
        <begin position="272"/>
        <end position="340"/>
    </location>
</feature>
<dbReference type="Pfam" id="PF10754">
    <property type="entry name" value="DUF2569"/>
    <property type="match status" value="1"/>
</dbReference>
<dbReference type="SUPFAM" id="SSF54001">
    <property type="entry name" value="Cysteine proteinases"/>
    <property type="match status" value="1"/>
</dbReference>
<feature type="domain" description="DUF3857" evidence="4">
    <location>
        <begin position="63"/>
        <end position="227"/>
    </location>
</feature>
<dbReference type="Gene3D" id="2.60.40.3140">
    <property type="match status" value="1"/>
</dbReference>
<feature type="transmembrane region" description="Helical" evidence="1">
    <location>
        <begin position="727"/>
        <end position="745"/>
    </location>
</feature>
<keyword evidence="6" id="KW-1185">Reference proteome</keyword>
<name>A0ABX0H3B6_9BACT</name>
<feature type="transmembrane region" description="Helical" evidence="1">
    <location>
        <begin position="783"/>
        <end position="800"/>
    </location>
</feature>
<evidence type="ECO:0000313" key="6">
    <source>
        <dbReference type="Proteomes" id="UP000649799"/>
    </source>
</evidence>
<gene>
    <name evidence="5" type="ORF">G9Q97_05705</name>
</gene>
<feature type="transmembrane region" description="Helical" evidence="1">
    <location>
        <begin position="757"/>
        <end position="777"/>
    </location>
</feature>
<reference evidence="5 6" key="1">
    <citation type="submission" date="2020-03" db="EMBL/GenBank/DDBJ databases">
        <title>Cyclobacterium plantarum sp. nov., a marine bacterium isolated from a coastal-marine wetland.</title>
        <authorList>
            <person name="Sanchez-Porro C."/>
            <person name="Ventosa A."/>
            <person name="Amoozegar M."/>
        </authorList>
    </citation>
    <scope>NUCLEOTIDE SEQUENCE [LARGE SCALE GENOMIC DNA]</scope>
    <source>
        <strain evidence="5 6">GBPx2</strain>
    </source>
</reference>
<feature type="transmembrane region" description="Helical" evidence="1">
    <location>
        <begin position="680"/>
        <end position="698"/>
    </location>
</feature>
<keyword evidence="1" id="KW-0812">Transmembrane</keyword>
<protein>
    <submittedName>
        <fullName evidence="5">DUF3857 domain-containing protein</fullName>
    </submittedName>
</protein>
<feature type="chain" id="PRO_5046638991" evidence="2">
    <location>
        <begin position="20"/>
        <end position="837"/>
    </location>
</feature>
<dbReference type="InterPro" id="IPR038765">
    <property type="entry name" value="Papain-like_cys_pep_sf"/>
</dbReference>
<evidence type="ECO:0000313" key="5">
    <source>
        <dbReference type="EMBL" id="NHE56310.1"/>
    </source>
</evidence>
<evidence type="ECO:0000256" key="1">
    <source>
        <dbReference type="SAM" id="Phobius"/>
    </source>
</evidence>
<dbReference type="Gene3D" id="3.10.620.30">
    <property type="match status" value="1"/>
</dbReference>
<accession>A0ABX0H3B6</accession>
<keyword evidence="1" id="KW-0472">Membrane</keyword>
<dbReference type="InterPro" id="IPR024618">
    <property type="entry name" value="DUF3857"/>
</dbReference>
<dbReference type="Pfam" id="PF12969">
    <property type="entry name" value="DUF3857"/>
    <property type="match status" value="1"/>
</dbReference>
<feature type="signal peptide" evidence="2">
    <location>
        <begin position="1"/>
        <end position="19"/>
    </location>
</feature>
<dbReference type="InterPro" id="IPR002931">
    <property type="entry name" value="Transglutaminase-like"/>
</dbReference>
<dbReference type="EMBL" id="JAANYN010000002">
    <property type="protein sequence ID" value="NHE56310.1"/>
    <property type="molecule type" value="Genomic_DNA"/>
</dbReference>
<dbReference type="InterPro" id="IPR019690">
    <property type="entry name" value="DUF2569"/>
</dbReference>
<keyword evidence="2" id="KW-0732">Signal</keyword>
<proteinExistence type="predicted"/>
<dbReference type="Pfam" id="PF01841">
    <property type="entry name" value="Transglut_core"/>
    <property type="match status" value="1"/>
</dbReference>